<name>A0A6A1W863_9ROSI</name>
<dbReference type="Gene3D" id="3.40.50.1000">
    <property type="entry name" value="HAD superfamily/HAD-like"/>
    <property type="match status" value="1"/>
</dbReference>
<comment type="similarity">
    <text evidence="1">Belongs to the TIM50 family.</text>
</comment>
<dbReference type="InterPro" id="IPR050365">
    <property type="entry name" value="TIM50"/>
</dbReference>
<keyword evidence="1" id="KW-0653">Protein transport</keyword>
<feature type="domain" description="FCP1 homology" evidence="3">
    <location>
        <begin position="293"/>
        <end position="395"/>
    </location>
</feature>
<keyword evidence="1" id="KW-0813">Transport</keyword>
<dbReference type="SUPFAM" id="SSF56784">
    <property type="entry name" value="HAD-like"/>
    <property type="match status" value="1"/>
</dbReference>
<dbReference type="InterPro" id="IPR023214">
    <property type="entry name" value="HAD_sf"/>
</dbReference>
<feature type="region of interest" description="Disordered" evidence="2">
    <location>
        <begin position="125"/>
        <end position="150"/>
    </location>
</feature>
<dbReference type="Proteomes" id="UP000516437">
    <property type="component" value="Chromosome 2"/>
</dbReference>
<keyword evidence="5" id="KW-1185">Reference proteome</keyword>
<dbReference type="SMART" id="SM00577">
    <property type="entry name" value="CPDc"/>
    <property type="match status" value="1"/>
</dbReference>
<comment type="subcellular location">
    <subcellularLocation>
        <location evidence="1">Mitochondrion inner membrane</location>
        <topology evidence="1">Single-pass membrane protein</topology>
    </subcellularLocation>
</comment>
<dbReference type="InterPro" id="IPR004274">
    <property type="entry name" value="FCP1_dom"/>
</dbReference>
<keyword evidence="1" id="KW-0809">Transit peptide</keyword>
<accession>A0A6A1W863</accession>
<reference evidence="4 5" key="1">
    <citation type="journal article" date="2019" name="Plant Biotechnol. J.">
        <title>The red bayberry genome and genetic basis of sex determination.</title>
        <authorList>
            <person name="Jia H.M."/>
            <person name="Jia H.J."/>
            <person name="Cai Q.L."/>
            <person name="Wang Y."/>
            <person name="Zhao H.B."/>
            <person name="Yang W.F."/>
            <person name="Wang G.Y."/>
            <person name="Li Y.H."/>
            <person name="Zhan D.L."/>
            <person name="Shen Y.T."/>
            <person name="Niu Q.F."/>
            <person name="Chang L."/>
            <person name="Qiu J."/>
            <person name="Zhao L."/>
            <person name="Xie H.B."/>
            <person name="Fu W.Y."/>
            <person name="Jin J."/>
            <person name="Li X.W."/>
            <person name="Jiao Y."/>
            <person name="Zhou C.C."/>
            <person name="Tu T."/>
            <person name="Chai C.Y."/>
            <person name="Gao J.L."/>
            <person name="Fan L.J."/>
            <person name="van de Weg E."/>
            <person name="Wang J.Y."/>
            <person name="Gao Z.S."/>
        </authorList>
    </citation>
    <scope>NUCLEOTIDE SEQUENCE [LARGE SCALE GENOMIC DNA]</scope>
    <source>
        <tissue evidence="4">Leaves</tissue>
    </source>
</reference>
<keyword evidence="1" id="KW-0496">Mitochondrion</keyword>
<dbReference type="CDD" id="cd07521">
    <property type="entry name" value="HAD_FCP1-like"/>
    <property type="match status" value="1"/>
</dbReference>
<dbReference type="Pfam" id="PF03031">
    <property type="entry name" value="NIF"/>
    <property type="match status" value="1"/>
</dbReference>
<dbReference type="InterPro" id="IPR036412">
    <property type="entry name" value="HAD-like_sf"/>
</dbReference>
<evidence type="ECO:0000313" key="4">
    <source>
        <dbReference type="EMBL" id="KAB1221454.1"/>
    </source>
</evidence>
<dbReference type="PANTHER" id="PTHR12210">
    <property type="entry name" value="DULLARD PROTEIN PHOSPHATASE"/>
    <property type="match status" value="1"/>
</dbReference>
<keyword evidence="1" id="KW-0811">Translocation</keyword>
<dbReference type="GO" id="GO:0005744">
    <property type="term" value="C:TIM23 mitochondrial import inner membrane translocase complex"/>
    <property type="evidence" value="ECO:0007669"/>
    <property type="project" value="UniProtKB-UniRule"/>
</dbReference>
<dbReference type="PROSITE" id="PS50969">
    <property type="entry name" value="FCP1"/>
    <property type="match status" value="1"/>
</dbReference>
<dbReference type="AlphaFoldDB" id="A0A6A1W863"/>
<gene>
    <name evidence="4" type="ORF">CJ030_MR2G013178</name>
</gene>
<proteinExistence type="inferred from homology"/>
<evidence type="ECO:0000256" key="1">
    <source>
        <dbReference type="RuleBase" id="RU365079"/>
    </source>
</evidence>
<sequence>MKTKLSTGCFKEKNGVHVCHKSTKISKNSCSYVRLSEQTAELDTCIHKRQDVSSSTCVPITNLEHDGATDYEELLDEEKSQFQKQPSFFIESIGRMESMNSSNLETIFSPALEPVEGDAELTADGHAGISKEPDMPRLGANKSDDNRSSCDYETCDVSDFFISDMIVATLPFNGSSFEDGIVDANCFTDYKSAEPNLFFDVAEQYMMLPFLEDTVKNSDINDSKLCQEDMIGSDTTSLYVAIDQMRSCNPEFDVNHDSDQAECFDPQVFIKNFPELSDVVSNFQPSILPKETQNRKPVTLVLDLDETLVHSTLEHREDADFTFTVFFNMKEHTVYVKQRPYLHSFLGRVAEMFEVVIFTASQSIYAEQLLDMLDPDGKLISRRVYRESCIFTDGS</sequence>
<dbReference type="EMBL" id="RXIC02000020">
    <property type="protein sequence ID" value="KAB1221454.1"/>
    <property type="molecule type" value="Genomic_DNA"/>
</dbReference>
<protein>
    <recommendedName>
        <fullName evidence="1">Mitochondrial import inner membrane translocase subunit TIM50</fullName>
    </recommendedName>
</protein>
<evidence type="ECO:0000259" key="3">
    <source>
        <dbReference type="PROSITE" id="PS50969"/>
    </source>
</evidence>
<evidence type="ECO:0000256" key="2">
    <source>
        <dbReference type="SAM" id="MobiDB-lite"/>
    </source>
</evidence>
<evidence type="ECO:0000313" key="5">
    <source>
        <dbReference type="Proteomes" id="UP000516437"/>
    </source>
</evidence>
<comment type="subunit">
    <text evidence="1">Component of the TIM23 complex.</text>
</comment>
<dbReference type="OrthoDB" id="277011at2759"/>
<comment type="caution">
    <text evidence="4">The sequence shown here is derived from an EMBL/GenBank/DDBJ whole genome shotgun (WGS) entry which is preliminary data.</text>
</comment>
<comment type="function">
    <text evidence="1">Essential component of the TIM23 complex, a complex that mediates the translocation of transit peptide-containing proteins across the mitochondrial inner membrane.</text>
</comment>
<dbReference type="GO" id="GO:0015031">
    <property type="term" value="P:protein transport"/>
    <property type="evidence" value="ECO:0007669"/>
    <property type="project" value="UniProtKB-KW"/>
</dbReference>
<organism evidence="4 5">
    <name type="scientific">Morella rubra</name>
    <name type="common">Chinese bayberry</name>
    <dbReference type="NCBI Taxonomy" id="262757"/>
    <lineage>
        <taxon>Eukaryota</taxon>
        <taxon>Viridiplantae</taxon>
        <taxon>Streptophyta</taxon>
        <taxon>Embryophyta</taxon>
        <taxon>Tracheophyta</taxon>
        <taxon>Spermatophyta</taxon>
        <taxon>Magnoliopsida</taxon>
        <taxon>eudicotyledons</taxon>
        <taxon>Gunneridae</taxon>
        <taxon>Pentapetalae</taxon>
        <taxon>rosids</taxon>
        <taxon>fabids</taxon>
        <taxon>Fagales</taxon>
        <taxon>Myricaceae</taxon>
        <taxon>Morella</taxon>
    </lineage>
</organism>